<evidence type="ECO:0000256" key="1">
    <source>
        <dbReference type="ARBA" id="ARBA00004496"/>
    </source>
</evidence>
<keyword evidence="7" id="KW-0648">Protein biosynthesis</keyword>
<evidence type="ECO:0000313" key="15">
    <source>
        <dbReference type="EMBL" id="CCE73426.1"/>
    </source>
</evidence>
<dbReference type="GO" id="GO:0006417">
    <property type="term" value="P:regulation of translation"/>
    <property type="evidence" value="ECO:0007669"/>
    <property type="project" value="UniProtKB-KW"/>
</dbReference>
<dbReference type="GO" id="GO:0006412">
    <property type="term" value="P:translation"/>
    <property type="evidence" value="ECO:0007669"/>
    <property type="project" value="UniProtKB-KW"/>
</dbReference>
<comment type="subcellular location">
    <subcellularLocation>
        <location evidence="1">Cytoplasm</location>
    </subcellularLocation>
</comment>
<comment type="similarity">
    <text evidence="2">Belongs to the TRAFAC class translation factor GTPase superfamily. Classic translation factor GTPase family. EF-Tu/EF-1A subfamily.</text>
</comment>
<protein>
    <recommendedName>
        <fullName evidence="11">Elongation factor 1 alpha-like protein</fullName>
    </recommendedName>
</protein>
<dbReference type="PROSITE" id="PS00301">
    <property type="entry name" value="G_TR_1"/>
    <property type="match status" value="1"/>
</dbReference>
<feature type="compositionally biased region" description="Low complexity" evidence="12">
    <location>
        <begin position="121"/>
        <end position="130"/>
    </location>
</feature>
<dbReference type="SUPFAM" id="SSF50465">
    <property type="entry name" value="EF-Tu/eEF-1alpha/eIF2-gamma C-terminal domain"/>
    <property type="match status" value="1"/>
</dbReference>
<dbReference type="SUPFAM" id="SSF50447">
    <property type="entry name" value="Translation proteins"/>
    <property type="match status" value="1"/>
</dbReference>
<dbReference type="InterPro" id="IPR015033">
    <property type="entry name" value="HBS1-like_N"/>
</dbReference>
<dbReference type="InterPro" id="IPR009001">
    <property type="entry name" value="Transl_elong_EF1A/Init_IF2_C"/>
</dbReference>
<evidence type="ECO:0000313" key="14">
    <source>
        <dbReference type="EMBL" id="CCE72865.1"/>
    </source>
</evidence>
<dbReference type="HOGENOM" id="CLU_007265_3_2_1"/>
<dbReference type="InterPro" id="IPR000795">
    <property type="entry name" value="T_Tr_GTP-bd_dom"/>
</dbReference>
<keyword evidence="16" id="KW-1185">Reference proteome</keyword>
<dbReference type="GO" id="GO:0005737">
    <property type="term" value="C:cytoplasm"/>
    <property type="evidence" value="ECO:0007669"/>
    <property type="project" value="UniProtKB-SubCell"/>
</dbReference>
<dbReference type="Pfam" id="PF00009">
    <property type="entry name" value="GTP_EFTU"/>
    <property type="match status" value="1"/>
</dbReference>
<dbReference type="GO" id="GO:0003924">
    <property type="term" value="F:GTPase activity"/>
    <property type="evidence" value="ECO:0007669"/>
    <property type="project" value="InterPro"/>
</dbReference>
<dbReference type="Proteomes" id="UP000005222">
    <property type="component" value="Chromosome B"/>
</dbReference>
<dbReference type="CDD" id="cd01883">
    <property type="entry name" value="EF1_alpha"/>
    <property type="match status" value="1"/>
</dbReference>
<dbReference type="InterPro" id="IPR054696">
    <property type="entry name" value="GTP-eEF1A_C"/>
</dbReference>
<feature type="region of interest" description="Disordered" evidence="12">
    <location>
        <begin position="89"/>
        <end position="133"/>
    </location>
</feature>
<name>G8YVI2_PICSO</name>
<dbReference type="GO" id="GO:0005525">
    <property type="term" value="F:GTP binding"/>
    <property type="evidence" value="ECO:0007669"/>
    <property type="project" value="UniProtKB-KW"/>
</dbReference>
<evidence type="ECO:0000259" key="13">
    <source>
        <dbReference type="PROSITE" id="PS51722"/>
    </source>
</evidence>
<dbReference type="EMBL" id="FO082058">
    <property type="protein sequence ID" value="CCE73426.1"/>
    <property type="molecule type" value="Genomic_DNA"/>
</dbReference>
<accession>G8YVI2</accession>
<evidence type="ECO:0000256" key="2">
    <source>
        <dbReference type="ARBA" id="ARBA00007249"/>
    </source>
</evidence>
<dbReference type="SUPFAM" id="SSF52540">
    <property type="entry name" value="P-loop containing nucleoside triphosphate hydrolases"/>
    <property type="match status" value="1"/>
</dbReference>
<dbReference type="Proteomes" id="UP000005222">
    <property type="component" value="Chromosome A"/>
</dbReference>
<dbReference type="InterPro" id="IPR050100">
    <property type="entry name" value="TRAFAC_GTPase_members"/>
</dbReference>
<dbReference type="PANTHER" id="PTHR23115">
    <property type="entry name" value="TRANSLATION FACTOR"/>
    <property type="match status" value="1"/>
</dbReference>
<dbReference type="InParanoid" id="G8YVI2"/>
<dbReference type="GO" id="GO:1990533">
    <property type="term" value="C:Dom34-Hbs1 complex"/>
    <property type="evidence" value="ECO:0007669"/>
    <property type="project" value="UniProtKB-ARBA"/>
</dbReference>
<evidence type="ECO:0000313" key="16">
    <source>
        <dbReference type="Proteomes" id="UP000005222"/>
    </source>
</evidence>
<dbReference type="InterPro" id="IPR027417">
    <property type="entry name" value="P-loop_NTPase"/>
</dbReference>
<dbReference type="FunCoup" id="G8YVI2">
    <property type="interactions" value="111"/>
</dbReference>
<dbReference type="Pfam" id="PF22594">
    <property type="entry name" value="GTP-eEF1A_C"/>
    <property type="match status" value="1"/>
</dbReference>
<dbReference type="InterPro" id="IPR009000">
    <property type="entry name" value="Transl_B-barrel_sf"/>
</dbReference>
<dbReference type="OMA" id="VVQITCH"/>
<dbReference type="STRING" id="559304.G8YVI2"/>
<dbReference type="OrthoDB" id="342024at2759"/>
<evidence type="ECO:0000256" key="7">
    <source>
        <dbReference type="ARBA" id="ARBA00022917"/>
    </source>
</evidence>
<evidence type="ECO:0000256" key="6">
    <source>
        <dbReference type="ARBA" id="ARBA00022845"/>
    </source>
</evidence>
<keyword evidence="3" id="KW-0963">Cytoplasm</keyword>
<feature type="domain" description="Tr-type G" evidence="13">
    <location>
        <begin position="156"/>
        <end position="381"/>
    </location>
</feature>
<dbReference type="eggNOG" id="KOG0458">
    <property type="taxonomic scope" value="Eukaryota"/>
</dbReference>
<organism evidence="14 16">
    <name type="scientific">Pichia sorbitophila (strain ATCC MYA-4447 / BCRC 22081 / CBS 7064 / NBRC 10061 / NRRL Y-12695)</name>
    <name type="common">Hybrid yeast</name>
    <dbReference type="NCBI Taxonomy" id="559304"/>
    <lineage>
        <taxon>Eukaryota</taxon>
        <taxon>Fungi</taxon>
        <taxon>Dikarya</taxon>
        <taxon>Ascomycota</taxon>
        <taxon>Saccharomycotina</taxon>
        <taxon>Pichiomycetes</taxon>
        <taxon>Debaryomycetaceae</taxon>
        <taxon>Millerozyma</taxon>
    </lineage>
</organism>
<dbReference type="PROSITE" id="PS51722">
    <property type="entry name" value="G_TR_2"/>
    <property type="match status" value="1"/>
</dbReference>
<evidence type="ECO:0000256" key="8">
    <source>
        <dbReference type="ARBA" id="ARBA00023134"/>
    </source>
</evidence>
<dbReference type="FunFam" id="3.40.50.300:FF:000204">
    <property type="entry name" value="Translation elongation factor Tu"/>
    <property type="match status" value="1"/>
</dbReference>
<dbReference type="Gene3D" id="3.40.50.300">
    <property type="entry name" value="P-loop containing nucleotide triphosphate hydrolases"/>
    <property type="match status" value="1"/>
</dbReference>
<evidence type="ECO:0000256" key="5">
    <source>
        <dbReference type="ARBA" id="ARBA00022801"/>
    </source>
</evidence>
<keyword evidence="4" id="KW-0547">Nucleotide-binding</keyword>
<reference evidence="16" key="2">
    <citation type="journal article" date="2012" name="G3 (Bethesda)">
        <title>Pichia sorbitophila, an interspecies yeast hybrid reveals early steps of genome resolution following polyploidization.</title>
        <authorList>
            <person name="Leh Louis V."/>
            <person name="Despons L."/>
            <person name="Friedrich A."/>
            <person name="Martin T."/>
            <person name="Durrens P."/>
            <person name="Casaregola S."/>
            <person name="Neuveglise C."/>
            <person name="Fairhead C."/>
            <person name="Marck C."/>
            <person name="Cruz J.A."/>
            <person name="Straub M.L."/>
            <person name="Kugler V."/>
            <person name="Sacerdot C."/>
            <person name="Uzunov Z."/>
            <person name="Thierry A."/>
            <person name="Weiss S."/>
            <person name="Bleykasten C."/>
            <person name="De Montigny J."/>
            <person name="Jacques N."/>
            <person name="Jung P."/>
            <person name="Lemaire M."/>
            <person name="Mallet S."/>
            <person name="Morel G."/>
            <person name="Richard G.F."/>
            <person name="Sarkar A."/>
            <person name="Savel G."/>
            <person name="Schacherer J."/>
            <person name="Seret M.L."/>
            <person name="Talla E."/>
            <person name="Samson G."/>
            <person name="Jubin C."/>
            <person name="Poulain J."/>
            <person name="Vacherie B."/>
            <person name="Barbe V."/>
            <person name="Pelletier E."/>
            <person name="Sherman D.J."/>
            <person name="Westhof E."/>
            <person name="Weissenbach J."/>
            <person name="Baret P.V."/>
            <person name="Wincker P."/>
            <person name="Gaillardin C."/>
            <person name="Dujon B."/>
            <person name="Souciet J.L."/>
        </authorList>
    </citation>
    <scope>NUCLEOTIDE SEQUENCE [LARGE SCALE GENOMIC DNA]</scope>
    <source>
        <strain evidence="16">ATCC MYA-4447 / BCRC 22081 / CBS 7064 / NBRC 10061 / NRRL Y-12695</strain>
    </source>
</reference>
<gene>
    <name evidence="14" type="primary">Piso0_000466</name>
    <name evidence="14" type="ORF">GNLVRS01_PISO0A09966g</name>
    <name evidence="15" type="ORF">GNLVRS01_PISO0B10033g</name>
</gene>
<comment type="catalytic activity">
    <reaction evidence="9">
        <text>GTP + H2O = GDP + phosphate + H(+)</text>
        <dbReference type="Rhea" id="RHEA:19669"/>
        <dbReference type="ChEBI" id="CHEBI:15377"/>
        <dbReference type="ChEBI" id="CHEBI:15378"/>
        <dbReference type="ChEBI" id="CHEBI:37565"/>
        <dbReference type="ChEBI" id="CHEBI:43474"/>
        <dbReference type="ChEBI" id="CHEBI:58189"/>
    </reaction>
    <physiologicalReaction direction="left-to-right" evidence="9">
        <dbReference type="Rhea" id="RHEA:19670"/>
    </physiologicalReaction>
</comment>
<dbReference type="Gene3D" id="2.40.30.10">
    <property type="entry name" value="Translation factors"/>
    <property type="match status" value="2"/>
</dbReference>
<sequence>MADLVDDDLVDYSEDEEFNEDKLNDEDYDSLYDALPKLNGKVAQYNDQIGDLDLKEALYYNYFNIDDAFNELKERYPKKKQIASVTKAKSNFASPSPDDKVTAAQNRSVEQDMSELKIGTPEKTPTPTDKTVLKNTKPFKKINLPEELTSNETFKKPRKSFVVIGHVDAGKSTLMGRLLFEVGAVDGKTVNNLVRQAEKLGKGSFALAWVMDQTSEERNRGVTVDICATNFETDKCRFVAIDAPGHKDFVPQMIGGVSQADFAVLVVDAIGGEFESGFSMDGQTKEHVILAKSLGLDRVCVVVNKMDKENWAEIRYKEIVSQLNQFLTSCEINFDSSKIDFIPISGLTGTNVAKRDGKIQEFSWYKGPTFIEYLNQVDTGKEAITSDIDTVLQESFRMVVTDVHEISNSDFEITGKVDSGVIQPGETIHVNPSDEYLPIQSITLHEKPINVAVRGEIVSFMFKKSNLKSKSFEDVRRGDILSQINSPVKAVKNFTVRLNLFNMKKPLLVGTPFVLFRNNYSVPARLSKIISIEGGKKKQHLVSKQVATAEIEIRDRPLPLTNYEDTKTLGRVVIRREGITIGAGIVVDL</sequence>
<proteinExistence type="inferred from homology"/>
<evidence type="ECO:0000256" key="4">
    <source>
        <dbReference type="ARBA" id="ARBA00022741"/>
    </source>
</evidence>
<dbReference type="AlphaFoldDB" id="G8YVI2"/>
<evidence type="ECO:0000256" key="9">
    <source>
        <dbReference type="ARBA" id="ARBA00049117"/>
    </source>
</evidence>
<dbReference type="PRINTS" id="PR00315">
    <property type="entry name" value="ELONGATNFCT"/>
</dbReference>
<dbReference type="EMBL" id="FO082059">
    <property type="protein sequence ID" value="CCE72865.1"/>
    <property type="molecule type" value="Genomic_DNA"/>
</dbReference>
<evidence type="ECO:0000256" key="10">
    <source>
        <dbReference type="ARBA" id="ARBA00063537"/>
    </source>
</evidence>
<dbReference type="CDD" id="cd04093">
    <property type="entry name" value="HBS1_C_III"/>
    <property type="match status" value="1"/>
</dbReference>
<keyword evidence="5" id="KW-0378">Hydrolase</keyword>
<evidence type="ECO:0000256" key="11">
    <source>
        <dbReference type="ARBA" id="ARBA00074866"/>
    </source>
</evidence>
<dbReference type="InterPro" id="IPR031157">
    <property type="entry name" value="G_TR_CS"/>
</dbReference>
<evidence type="ECO:0000256" key="3">
    <source>
        <dbReference type="ARBA" id="ARBA00022490"/>
    </source>
</evidence>
<keyword evidence="6" id="KW-0810">Translation regulation</keyword>
<keyword evidence="8" id="KW-0342">GTP-binding</keyword>
<reference evidence="14" key="1">
    <citation type="submission" date="2011-10" db="EMBL/GenBank/DDBJ databases">
        <authorList>
            <person name="Genoscope - CEA"/>
        </authorList>
    </citation>
    <scope>NUCLEOTIDE SEQUENCE</scope>
    <source>
        <strain evidence="14">CBS 7064</strain>
    </source>
</reference>
<evidence type="ECO:0000256" key="12">
    <source>
        <dbReference type="SAM" id="MobiDB-lite"/>
    </source>
</evidence>
<dbReference type="Pfam" id="PF08938">
    <property type="entry name" value="HBS1_N"/>
    <property type="match status" value="1"/>
</dbReference>
<comment type="subunit">
    <text evidence="10">Component of the Dom34-Hbs1 complex, also named Pelota-HBS1L complex, composed of dom34 and hbs1.</text>
</comment>